<name>A0AAQ3TK67_PASNO</name>
<proteinExistence type="predicted"/>
<dbReference type="Proteomes" id="UP001341281">
    <property type="component" value="Chromosome 05"/>
</dbReference>
<dbReference type="AlphaFoldDB" id="A0AAQ3TK67"/>
<reference evidence="2 3" key="1">
    <citation type="submission" date="2024-02" db="EMBL/GenBank/DDBJ databases">
        <title>High-quality chromosome-scale genome assembly of Pensacola bahiagrass (Paspalum notatum Flugge var. saurae).</title>
        <authorList>
            <person name="Vega J.M."/>
            <person name="Podio M."/>
            <person name="Orjuela J."/>
            <person name="Siena L.A."/>
            <person name="Pessino S.C."/>
            <person name="Combes M.C."/>
            <person name="Mariac C."/>
            <person name="Albertini E."/>
            <person name="Pupilli F."/>
            <person name="Ortiz J.P.A."/>
            <person name="Leblanc O."/>
        </authorList>
    </citation>
    <scope>NUCLEOTIDE SEQUENCE [LARGE SCALE GENOMIC DNA]</scope>
    <source>
        <strain evidence="2">R1</strain>
        <tissue evidence="2">Leaf</tissue>
    </source>
</reference>
<evidence type="ECO:0000313" key="2">
    <source>
        <dbReference type="EMBL" id="WVZ75614.1"/>
    </source>
</evidence>
<protein>
    <submittedName>
        <fullName evidence="2">Uncharacterized protein</fullName>
    </submittedName>
</protein>
<feature type="region of interest" description="Disordered" evidence="1">
    <location>
        <begin position="34"/>
        <end position="100"/>
    </location>
</feature>
<feature type="compositionally biased region" description="Basic and acidic residues" evidence="1">
    <location>
        <begin position="90"/>
        <end position="100"/>
    </location>
</feature>
<evidence type="ECO:0000313" key="3">
    <source>
        <dbReference type="Proteomes" id="UP001341281"/>
    </source>
</evidence>
<feature type="compositionally biased region" description="Polar residues" evidence="1">
    <location>
        <begin position="54"/>
        <end position="65"/>
    </location>
</feature>
<gene>
    <name evidence="2" type="ORF">U9M48_023651</name>
</gene>
<keyword evidence="3" id="KW-1185">Reference proteome</keyword>
<dbReference type="EMBL" id="CP144749">
    <property type="protein sequence ID" value="WVZ75614.1"/>
    <property type="molecule type" value="Genomic_DNA"/>
</dbReference>
<accession>A0AAQ3TK67</accession>
<sequence length="196" mass="21716">MASVTGLVLNQVGIHDPTYLSLVKIAQLAAALPSPTSGKLPRQPEPPPKEHINAITTRGGRSTQDPPHPRAAGKEQGKQVAPEEEDEVDREPPLVKEAPKSAPHEFYDTIVLAFPQRQKKASVDNQFGKFVEVPTYAKYLKDILNNKKPLPLTEVVHLTEESLLYSTNRLKRRRILGTPTYHAQSGPRILIKLSVI</sequence>
<organism evidence="2 3">
    <name type="scientific">Paspalum notatum var. saurae</name>
    <dbReference type="NCBI Taxonomy" id="547442"/>
    <lineage>
        <taxon>Eukaryota</taxon>
        <taxon>Viridiplantae</taxon>
        <taxon>Streptophyta</taxon>
        <taxon>Embryophyta</taxon>
        <taxon>Tracheophyta</taxon>
        <taxon>Spermatophyta</taxon>
        <taxon>Magnoliopsida</taxon>
        <taxon>Liliopsida</taxon>
        <taxon>Poales</taxon>
        <taxon>Poaceae</taxon>
        <taxon>PACMAD clade</taxon>
        <taxon>Panicoideae</taxon>
        <taxon>Andropogonodae</taxon>
        <taxon>Paspaleae</taxon>
        <taxon>Paspalinae</taxon>
        <taxon>Paspalum</taxon>
    </lineage>
</organism>
<evidence type="ECO:0000256" key="1">
    <source>
        <dbReference type="SAM" id="MobiDB-lite"/>
    </source>
</evidence>